<protein>
    <recommendedName>
        <fullName evidence="8">Bile acid:sodium symporter</fullName>
    </recommendedName>
</protein>
<comment type="similarity">
    <text evidence="2">Belongs to the bile acid:sodium symporter (BASS) (TC 2.A.28) family.</text>
</comment>
<feature type="transmembrane region" description="Helical" evidence="6">
    <location>
        <begin position="372"/>
        <end position="395"/>
    </location>
</feature>
<evidence type="ECO:0000256" key="1">
    <source>
        <dbReference type="ARBA" id="ARBA00004141"/>
    </source>
</evidence>
<evidence type="ECO:0000256" key="3">
    <source>
        <dbReference type="ARBA" id="ARBA00022692"/>
    </source>
</evidence>
<gene>
    <name evidence="7" type="ORF">CLEI1391_LOCUS11358</name>
</gene>
<dbReference type="AlphaFoldDB" id="A0A7S0RPH3"/>
<accession>A0A7S0RPH3</accession>
<evidence type="ECO:0000256" key="4">
    <source>
        <dbReference type="ARBA" id="ARBA00022989"/>
    </source>
</evidence>
<dbReference type="GO" id="GO:0009941">
    <property type="term" value="C:chloroplast envelope"/>
    <property type="evidence" value="ECO:0007669"/>
    <property type="project" value="UniProtKB-ARBA"/>
</dbReference>
<feature type="transmembrane region" description="Helical" evidence="6">
    <location>
        <begin position="159"/>
        <end position="178"/>
    </location>
</feature>
<keyword evidence="5 6" id="KW-0472">Membrane</keyword>
<dbReference type="InterPro" id="IPR002657">
    <property type="entry name" value="BilAc:Na_symport/Acr3"/>
</dbReference>
<evidence type="ECO:0000256" key="6">
    <source>
        <dbReference type="SAM" id="Phobius"/>
    </source>
</evidence>
<sequence length="404" mass="42733">MMLKTNPTFQQVGRCRGQKLAIHVECSLVKVKVKPIHAGCSHNSKHMLGSPPPMRLAFAAPAPTKKPSQAPMHDRSSVQCAAASAAPTPNVLMAISTAATALFPVWVIGAAVGGYVRPELFNWFQTSQITNGLMFVMLGMGLTLTWSDIFKVFTKQPGLLAMGMFMQYTILPAIGYLISRNWGLEAGLAIGVALVSCMPGGTASNIVAFIARGDMPLSVMMTSASTLMAVFMTPLLSSLLVGQLVPVDPKAMFMSVLQLVLAPVLIGCTINSIAPKLVAVVRPFMPLAATAVVVLIVGSMISCNVGIMGEFGAKVIPAVFVLHSSGFFLGYWASKALGTTDKIARTNSIEVGMQSSALAAVLAKLHFPNQPMVVAACIMSACTHALLGSLLAGFWNMTVYNWDA</sequence>
<dbReference type="Pfam" id="PF01758">
    <property type="entry name" value="SBF"/>
    <property type="match status" value="1"/>
</dbReference>
<dbReference type="Gene3D" id="1.20.1530.20">
    <property type="match status" value="1"/>
</dbReference>
<dbReference type="EMBL" id="HBFB01020184">
    <property type="protein sequence ID" value="CAD8683686.1"/>
    <property type="molecule type" value="Transcribed_RNA"/>
</dbReference>
<keyword evidence="3 6" id="KW-0812">Transmembrane</keyword>
<proteinExistence type="inferred from homology"/>
<feature type="transmembrane region" description="Helical" evidence="6">
    <location>
        <begin position="251"/>
        <end position="274"/>
    </location>
</feature>
<feature type="transmembrane region" description="Helical" evidence="6">
    <location>
        <begin position="286"/>
        <end position="309"/>
    </location>
</feature>
<dbReference type="PANTHER" id="PTHR10361">
    <property type="entry name" value="SODIUM-BILE ACID COTRANSPORTER"/>
    <property type="match status" value="1"/>
</dbReference>
<dbReference type="InterPro" id="IPR004710">
    <property type="entry name" value="Bilac:Na_transpt"/>
</dbReference>
<feature type="transmembrane region" description="Helical" evidence="6">
    <location>
        <begin position="91"/>
        <end position="116"/>
    </location>
</feature>
<feature type="transmembrane region" description="Helical" evidence="6">
    <location>
        <begin position="128"/>
        <end position="147"/>
    </location>
</feature>
<evidence type="ECO:0008006" key="8">
    <source>
        <dbReference type="Google" id="ProtNLM"/>
    </source>
</evidence>
<evidence type="ECO:0000313" key="7">
    <source>
        <dbReference type="EMBL" id="CAD8683686.1"/>
    </source>
</evidence>
<feature type="transmembrane region" description="Helical" evidence="6">
    <location>
        <begin position="315"/>
        <end position="333"/>
    </location>
</feature>
<evidence type="ECO:0000256" key="5">
    <source>
        <dbReference type="ARBA" id="ARBA00023136"/>
    </source>
</evidence>
<reference evidence="7" key="1">
    <citation type="submission" date="2021-01" db="EMBL/GenBank/DDBJ databases">
        <authorList>
            <person name="Corre E."/>
            <person name="Pelletier E."/>
            <person name="Niang G."/>
            <person name="Scheremetjew M."/>
            <person name="Finn R."/>
            <person name="Kale V."/>
            <person name="Holt S."/>
            <person name="Cochrane G."/>
            <person name="Meng A."/>
            <person name="Brown T."/>
            <person name="Cohen L."/>
        </authorList>
    </citation>
    <scope>NUCLEOTIDE SEQUENCE</scope>
    <source>
        <strain evidence="7">SAG 11-49</strain>
    </source>
</reference>
<feature type="transmembrane region" description="Helical" evidence="6">
    <location>
        <begin position="190"/>
        <end position="211"/>
    </location>
</feature>
<dbReference type="PANTHER" id="PTHR10361:SF28">
    <property type="entry name" value="P3 PROTEIN-RELATED"/>
    <property type="match status" value="1"/>
</dbReference>
<keyword evidence="4 6" id="KW-1133">Transmembrane helix</keyword>
<evidence type="ECO:0000256" key="2">
    <source>
        <dbReference type="ARBA" id="ARBA00006528"/>
    </source>
</evidence>
<comment type="subcellular location">
    <subcellularLocation>
        <location evidence="1">Membrane</location>
        <topology evidence="1">Multi-pass membrane protein</topology>
    </subcellularLocation>
</comment>
<feature type="transmembrane region" description="Helical" evidence="6">
    <location>
        <begin position="223"/>
        <end position="245"/>
    </location>
</feature>
<organism evidence="7">
    <name type="scientific">Chlamydomonas leiostraca</name>
    <dbReference type="NCBI Taxonomy" id="1034604"/>
    <lineage>
        <taxon>Eukaryota</taxon>
        <taxon>Viridiplantae</taxon>
        <taxon>Chlorophyta</taxon>
        <taxon>core chlorophytes</taxon>
        <taxon>Chlorophyceae</taxon>
        <taxon>CS clade</taxon>
        <taxon>Chlamydomonadales</taxon>
        <taxon>Chlamydomonadaceae</taxon>
        <taxon>Chlamydomonas</taxon>
    </lineage>
</organism>
<name>A0A7S0RPH3_9CHLO</name>
<dbReference type="GO" id="GO:0016020">
    <property type="term" value="C:membrane"/>
    <property type="evidence" value="ECO:0007669"/>
    <property type="project" value="UniProtKB-SubCell"/>
</dbReference>
<dbReference type="InterPro" id="IPR038770">
    <property type="entry name" value="Na+/solute_symporter_sf"/>
</dbReference>